<dbReference type="InterPro" id="IPR036291">
    <property type="entry name" value="NAD(P)-bd_dom_sf"/>
</dbReference>
<keyword evidence="2" id="KW-0560">Oxidoreductase</keyword>
<dbReference type="EMBL" id="BSPD01000031">
    <property type="protein sequence ID" value="GLS25635.1"/>
    <property type="molecule type" value="Genomic_DNA"/>
</dbReference>
<protein>
    <submittedName>
        <fullName evidence="4">Pteridine reductase</fullName>
    </submittedName>
</protein>
<evidence type="ECO:0000313" key="4">
    <source>
        <dbReference type="EMBL" id="GLS25635.1"/>
    </source>
</evidence>
<dbReference type="PRINTS" id="PR00080">
    <property type="entry name" value="SDRFAMILY"/>
</dbReference>
<comment type="caution">
    <text evidence="4">The sequence shown here is derived from an EMBL/GenBank/DDBJ whole genome shotgun (WGS) entry which is preliminary data.</text>
</comment>
<evidence type="ECO:0000256" key="1">
    <source>
        <dbReference type="ARBA" id="ARBA00006484"/>
    </source>
</evidence>
<sequence length="277" mass="30733">MSNNPTPNNSHQHKNHQHKVALITGAARRIGKTTAEHLHTLGWNVIIHYHHSADEAHKVASELNQQREHSATSIQGDLCSTQEINNIVEKAIKPWGRMDALINNASTFYPTPLETPTTQNDNQQTQRQREQSLESAWEDLFATNLKAPFFLCQKLAPFLRQHQGCIVNIADIHGIRPMKNYPIYSMAKAGNIMMTQSLAKEFAPEIRVNGVAPGAILWPEDTAELSSEKKSEILSRIPLGTPGAAKDIANTIAFLLDEAHYITGQILPVDGGRTLTT</sequence>
<name>A0AA37T2T4_9GAMM</name>
<dbReference type="NCBIfam" id="NF006598">
    <property type="entry name" value="PRK09135.1"/>
    <property type="match status" value="1"/>
</dbReference>
<evidence type="ECO:0000256" key="2">
    <source>
        <dbReference type="ARBA" id="ARBA00023002"/>
    </source>
</evidence>
<keyword evidence="5" id="KW-1185">Reference proteome</keyword>
<dbReference type="Pfam" id="PF13561">
    <property type="entry name" value="adh_short_C2"/>
    <property type="match status" value="1"/>
</dbReference>
<dbReference type="Gene3D" id="3.40.50.720">
    <property type="entry name" value="NAD(P)-binding Rossmann-like Domain"/>
    <property type="match status" value="1"/>
</dbReference>
<dbReference type="GO" id="GO:0016491">
    <property type="term" value="F:oxidoreductase activity"/>
    <property type="evidence" value="ECO:0007669"/>
    <property type="project" value="UniProtKB-KW"/>
</dbReference>
<dbReference type="SUPFAM" id="SSF51735">
    <property type="entry name" value="NAD(P)-binding Rossmann-fold domains"/>
    <property type="match status" value="1"/>
</dbReference>
<dbReference type="PRINTS" id="PR00081">
    <property type="entry name" value="GDHRDH"/>
</dbReference>
<feature type="region of interest" description="Disordered" evidence="3">
    <location>
        <begin position="109"/>
        <end position="132"/>
    </location>
</feature>
<dbReference type="PANTHER" id="PTHR43639">
    <property type="entry name" value="OXIDOREDUCTASE, SHORT-CHAIN DEHYDROGENASE/REDUCTASE FAMILY (AFU_ORTHOLOGUE AFUA_5G02870)"/>
    <property type="match status" value="1"/>
</dbReference>
<evidence type="ECO:0000313" key="5">
    <source>
        <dbReference type="Proteomes" id="UP001156870"/>
    </source>
</evidence>
<dbReference type="RefSeq" id="WP_232594138.1">
    <property type="nucleotide sequence ID" value="NZ_BSPD01000031.1"/>
</dbReference>
<gene>
    <name evidence="4" type="primary">ptr1</name>
    <name evidence="4" type="ORF">GCM10007877_13490</name>
</gene>
<comment type="similarity">
    <text evidence="1">Belongs to the short-chain dehydrogenases/reductases (SDR) family.</text>
</comment>
<dbReference type="PANTHER" id="PTHR43639:SF1">
    <property type="entry name" value="SHORT-CHAIN DEHYDROGENASE_REDUCTASE FAMILY PROTEIN"/>
    <property type="match status" value="1"/>
</dbReference>
<dbReference type="FunFam" id="3.40.50.720:FF:000084">
    <property type="entry name" value="Short-chain dehydrogenase reductase"/>
    <property type="match status" value="1"/>
</dbReference>
<accession>A0AA37T2T4</accession>
<feature type="compositionally biased region" description="Low complexity" evidence="3">
    <location>
        <begin position="114"/>
        <end position="126"/>
    </location>
</feature>
<dbReference type="AlphaFoldDB" id="A0AA37T2T4"/>
<dbReference type="Proteomes" id="UP001156870">
    <property type="component" value="Unassembled WGS sequence"/>
</dbReference>
<evidence type="ECO:0000256" key="3">
    <source>
        <dbReference type="SAM" id="MobiDB-lite"/>
    </source>
</evidence>
<dbReference type="InterPro" id="IPR002347">
    <property type="entry name" value="SDR_fam"/>
</dbReference>
<reference evidence="4 5" key="1">
    <citation type="journal article" date="2014" name="Int. J. Syst. Evol. Microbiol.">
        <title>Complete genome sequence of Corynebacterium casei LMG S-19264T (=DSM 44701T), isolated from a smear-ripened cheese.</title>
        <authorList>
            <consortium name="US DOE Joint Genome Institute (JGI-PGF)"/>
            <person name="Walter F."/>
            <person name="Albersmeier A."/>
            <person name="Kalinowski J."/>
            <person name="Ruckert C."/>
        </authorList>
    </citation>
    <scope>NUCLEOTIDE SEQUENCE [LARGE SCALE GENOMIC DNA]</scope>
    <source>
        <strain evidence="4 5">NBRC 110095</strain>
    </source>
</reference>
<organism evidence="4 5">
    <name type="scientific">Marinibactrum halimedae</name>
    <dbReference type="NCBI Taxonomy" id="1444977"/>
    <lineage>
        <taxon>Bacteria</taxon>
        <taxon>Pseudomonadati</taxon>
        <taxon>Pseudomonadota</taxon>
        <taxon>Gammaproteobacteria</taxon>
        <taxon>Cellvibrionales</taxon>
        <taxon>Cellvibrionaceae</taxon>
        <taxon>Marinibactrum</taxon>
    </lineage>
</organism>
<proteinExistence type="inferred from homology"/>